<protein>
    <submittedName>
        <fullName evidence="1">Uncharacterized protein</fullName>
    </submittedName>
</protein>
<evidence type="ECO:0000313" key="1">
    <source>
        <dbReference type="EMBL" id="KKK75234.1"/>
    </source>
</evidence>
<sequence length="262" mass="28401">VNIVNPLNVVYLKGSETTDGSIRLIIDPSDERATLEIRQNEVWNFAELKLAQGSLLLGREASVSAASHHLVIKSPVIEEKHLVVNQDFDDTGTKSPESTIAAAKQIRVIGQSDNSVEQSLNNHSSVLAVTNESIVDKLYLKTGSVVASANIKVVLSHGIPPNDAVSFQFNIPASSFPANSEVIIDLSPGDGFNPNIQANLFVTSNNAFSLLYDTTSTFLWFALDSQQIDHEEVLTESLVLSNDLRIAFNNTGELARGNPVFT</sequence>
<organism evidence="1">
    <name type="scientific">marine sediment metagenome</name>
    <dbReference type="NCBI Taxonomy" id="412755"/>
    <lineage>
        <taxon>unclassified sequences</taxon>
        <taxon>metagenomes</taxon>
        <taxon>ecological metagenomes</taxon>
    </lineage>
</organism>
<reference evidence="1" key="1">
    <citation type="journal article" date="2015" name="Nature">
        <title>Complex archaea that bridge the gap between prokaryotes and eukaryotes.</title>
        <authorList>
            <person name="Spang A."/>
            <person name="Saw J.H."/>
            <person name="Jorgensen S.L."/>
            <person name="Zaremba-Niedzwiedzka K."/>
            <person name="Martijn J."/>
            <person name="Lind A.E."/>
            <person name="van Eijk R."/>
            <person name="Schleper C."/>
            <person name="Guy L."/>
            <person name="Ettema T.J."/>
        </authorList>
    </citation>
    <scope>NUCLEOTIDE SEQUENCE</scope>
</reference>
<gene>
    <name evidence="1" type="ORF">LCGC14_2875740</name>
</gene>
<comment type="caution">
    <text evidence="1">The sequence shown here is derived from an EMBL/GenBank/DDBJ whole genome shotgun (WGS) entry which is preliminary data.</text>
</comment>
<accession>A0A0F9A9L1</accession>
<feature type="non-terminal residue" evidence="1">
    <location>
        <position position="1"/>
    </location>
</feature>
<dbReference type="EMBL" id="LAZR01055959">
    <property type="protein sequence ID" value="KKK75234.1"/>
    <property type="molecule type" value="Genomic_DNA"/>
</dbReference>
<name>A0A0F9A9L1_9ZZZZ</name>
<dbReference type="AlphaFoldDB" id="A0A0F9A9L1"/>
<proteinExistence type="predicted"/>